<dbReference type="EMBL" id="HACG01007837">
    <property type="protein sequence ID" value="CEK54702.1"/>
    <property type="molecule type" value="Transcribed_RNA"/>
</dbReference>
<proteinExistence type="predicted"/>
<feature type="non-terminal residue" evidence="1">
    <location>
        <position position="77"/>
    </location>
</feature>
<dbReference type="AlphaFoldDB" id="A0A0B6YEP8"/>
<evidence type="ECO:0000313" key="1">
    <source>
        <dbReference type="EMBL" id="CEK54702.1"/>
    </source>
</evidence>
<sequence length="77" mass="9108">LNSLQIKRRYSSTRTPIPTFPAFSHLHLMNDEEMMSDSPYRSKHGYRKRYKDLDDDDDYVVKTKRVFIASKPGQNIT</sequence>
<protein>
    <submittedName>
        <fullName evidence="1">Uncharacterized protein</fullName>
    </submittedName>
</protein>
<gene>
    <name evidence="1" type="primary">ORF23445</name>
</gene>
<feature type="non-terminal residue" evidence="1">
    <location>
        <position position="1"/>
    </location>
</feature>
<accession>A0A0B6YEP8</accession>
<reference evidence="1" key="1">
    <citation type="submission" date="2014-12" db="EMBL/GenBank/DDBJ databases">
        <title>Insight into the proteome of Arion vulgaris.</title>
        <authorList>
            <person name="Aradska J."/>
            <person name="Bulat T."/>
            <person name="Smidak R."/>
            <person name="Sarate P."/>
            <person name="Gangsoo J."/>
            <person name="Sialana F."/>
            <person name="Bilban M."/>
            <person name="Lubec G."/>
        </authorList>
    </citation>
    <scope>NUCLEOTIDE SEQUENCE</scope>
    <source>
        <tissue evidence="1">Skin</tissue>
    </source>
</reference>
<name>A0A0B6YEP8_9EUPU</name>
<organism evidence="1">
    <name type="scientific">Arion vulgaris</name>
    <dbReference type="NCBI Taxonomy" id="1028688"/>
    <lineage>
        <taxon>Eukaryota</taxon>
        <taxon>Metazoa</taxon>
        <taxon>Spiralia</taxon>
        <taxon>Lophotrochozoa</taxon>
        <taxon>Mollusca</taxon>
        <taxon>Gastropoda</taxon>
        <taxon>Heterobranchia</taxon>
        <taxon>Euthyneura</taxon>
        <taxon>Panpulmonata</taxon>
        <taxon>Eupulmonata</taxon>
        <taxon>Stylommatophora</taxon>
        <taxon>Helicina</taxon>
        <taxon>Arionoidea</taxon>
        <taxon>Arionidae</taxon>
        <taxon>Arion</taxon>
    </lineage>
</organism>